<keyword evidence="8" id="KW-1185">Reference proteome</keyword>
<evidence type="ECO:0000256" key="2">
    <source>
        <dbReference type="ARBA" id="ARBA00009190"/>
    </source>
</evidence>
<name>A0A1D1VAJ3_RAMVA</name>
<dbReference type="AlphaFoldDB" id="A0A1D1VAJ3"/>
<dbReference type="PANTHER" id="PTHR12608:SF1">
    <property type="entry name" value="TRANSMEMBRANE PROTEIN 165"/>
    <property type="match status" value="1"/>
</dbReference>
<dbReference type="STRING" id="947166.A0A1D1VAJ3"/>
<feature type="transmembrane region" description="Helical" evidence="6">
    <location>
        <begin position="265"/>
        <end position="284"/>
    </location>
</feature>
<feature type="transmembrane region" description="Helical" evidence="6">
    <location>
        <begin position="122"/>
        <end position="146"/>
    </location>
</feature>
<evidence type="ECO:0000313" key="7">
    <source>
        <dbReference type="EMBL" id="GAU97112.1"/>
    </source>
</evidence>
<comment type="subcellular location">
    <subcellularLocation>
        <location evidence="1 6">Membrane</location>
        <topology evidence="1 6">Multi-pass membrane protein</topology>
    </subcellularLocation>
</comment>
<dbReference type="GO" id="GO:0005794">
    <property type="term" value="C:Golgi apparatus"/>
    <property type="evidence" value="ECO:0007669"/>
    <property type="project" value="TreeGrafter"/>
</dbReference>
<keyword evidence="6" id="KW-0732">Signal</keyword>
<protein>
    <recommendedName>
        <fullName evidence="6">GDT1 family protein</fullName>
    </recommendedName>
</protein>
<feature type="transmembrane region" description="Helical" evidence="6">
    <location>
        <begin position="82"/>
        <end position="101"/>
    </location>
</feature>
<feature type="transmembrane region" description="Helical" evidence="6">
    <location>
        <begin position="226"/>
        <end position="245"/>
    </location>
</feature>
<dbReference type="Proteomes" id="UP000186922">
    <property type="component" value="Unassembled WGS sequence"/>
</dbReference>
<gene>
    <name evidence="7" type="primary">RvY_08465-1</name>
    <name evidence="7" type="synonym">RvY_08465.1</name>
    <name evidence="7" type="ORF">RvY_08465</name>
</gene>
<dbReference type="GO" id="GO:0005384">
    <property type="term" value="F:manganese ion transmembrane transporter activity"/>
    <property type="evidence" value="ECO:0007669"/>
    <property type="project" value="TreeGrafter"/>
</dbReference>
<dbReference type="GO" id="GO:0015085">
    <property type="term" value="F:calcium ion transmembrane transporter activity"/>
    <property type="evidence" value="ECO:0007669"/>
    <property type="project" value="TreeGrafter"/>
</dbReference>
<keyword evidence="4 6" id="KW-1133">Transmembrane helix</keyword>
<proteinExistence type="inferred from homology"/>
<sequence length="331" mass="36388">MARWRMPHLPSVLLILLLGAVSLSSSKLVQSDHDDIRGPNDIQSESDERKANIKMINEPQPHISLSEKADSFLDRYFKRESSSIDAGFTHAFIASFSVIVVSEIADKTFFIAAIMAMKHPRVVVFSGAITALAVMTVLSAFLGFATTVIPRVYTFYVSTALFAIFGIRMLREGYYMSKEDGQEEMEEVQADLKRRDEEFERKMTDRTAPDLESGIARSLASRKIRLAMTSHVFWEALTLTFLAEWGDRSQLATIILGARENVTGVTFGGILGHSICTAMAVVGGRFIASKISPRQVTLVGGFVFLAFAVSALIMGPGEDTVVAATTLLPHI</sequence>
<evidence type="ECO:0000256" key="6">
    <source>
        <dbReference type="RuleBase" id="RU365102"/>
    </source>
</evidence>
<dbReference type="GO" id="GO:0032468">
    <property type="term" value="P:Golgi calcium ion homeostasis"/>
    <property type="evidence" value="ECO:0007669"/>
    <property type="project" value="TreeGrafter"/>
</dbReference>
<comment type="caution">
    <text evidence="7">The sequence shown here is derived from an EMBL/GenBank/DDBJ whole genome shotgun (WGS) entry which is preliminary data.</text>
</comment>
<evidence type="ECO:0000256" key="4">
    <source>
        <dbReference type="ARBA" id="ARBA00022989"/>
    </source>
</evidence>
<feature type="transmembrane region" description="Helical" evidence="6">
    <location>
        <begin position="296"/>
        <end position="315"/>
    </location>
</feature>
<dbReference type="Pfam" id="PF01169">
    <property type="entry name" value="GDT1"/>
    <property type="match status" value="2"/>
</dbReference>
<feature type="signal peptide" evidence="6">
    <location>
        <begin position="1"/>
        <end position="26"/>
    </location>
</feature>
<feature type="chain" id="PRO_5008898232" description="GDT1 family protein" evidence="6">
    <location>
        <begin position="27"/>
        <end position="331"/>
    </location>
</feature>
<reference evidence="7 8" key="1">
    <citation type="journal article" date="2016" name="Nat. Commun.">
        <title>Extremotolerant tardigrade genome and improved radiotolerance of human cultured cells by tardigrade-unique protein.</title>
        <authorList>
            <person name="Hashimoto T."/>
            <person name="Horikawa D.D."/>
            <person name="Saito Y."/>
            <person name="Kuwahara H."/>
            <person name="Kozuka-Hata H."/>
            <person name="Shin-I T."/>
            <person name="Minakuchi Y."/>
            <person name="Ohishi K."/>
            <person name="Motoyama A."/>
            <person name="Aizu T."/>
            <person name="Enomoto A."/>
            <person name="Kondo K."/>
            <person name="Tanaka S."/>
            <person name="Hara Y."/>
            <person name="Koshikawa S."/>
            <person name="Sagara H."/>
            <person name="Miura T."/>
            <person name="Yokobori S."/>
            <person name="Miyagawa K."/>
            <person name="Suzuki Y."/>
            <person name="Kubo T."/>
            <person name="Oyama M."/>
            <person name="Kohara Y."/>
            <person name="Fujiyama A."/>
            <person name="Arakawa K."/>
            <person name="Katayama T."/>
            <person name="Toyoda A."/>
            <person name="Kunieda T."/>
        </authorList>
    </citation>
    <scope>NUCLEOTIDE SEQUENCE [LARGE SCALE GENOMIC DNA]</scope>
    <source>
        <strain evidence="7 8">YOKOZUNA-1</strain>
    </source>
</reference>
<organism evidence="7 8">
    <name type="scientific">Ramazzottius varieornatus</name>
    <name type="common">Water bear</name>
    <name type="synonym">Tardigrade</name>
    <dbReference type="NCBI Taxonomy" id="947166"/>
    <lineage>
        <taxon>Eukaryota</taxon>
        <taxon>Metazoa</taxon>
        <taxon>Ecdysozoa</taxon>
        <taxon>Tardigrada</taxon>
        <taxon>Eutardigrada</taxon>
        <taxon>Parachela</taxon>
        <taxon>Hypsibioidea</taxon>
        <taxon>Ramazzottiidae</taxon>
        <taxon>Ramazzottius</taxon>
    </lineage>
</organism>
<keyword evidence="5 6" id="KW-0472">Membrane</keyword>
<keyword evidence="3 6" id="KW-0812">Transmembrane</keyword>
<evidence type="ECO:0000313" key="8">
    <source>
        <dbReference type="Proteomes" id="UP000186922"/>
    </source>
</evidence>
<dbReference type="GO" id="GO:0032472">
    <property type="term" value="P:Golgi calcium ion transport"/>
    <property type="evidence" value="ECO:0007669"/>
    <property type="project" value="TreeGrafter"/>
</dbReference>
<evidence type="ECO:0000256" key="3">
    <source>
        <dbReference type="ARBA" id="ARBA00022692"/>
    </source>
</evidence>
<dbReference type="EMBL" id="BDGG01000004">
    <property type="protein sequence ID" value="GAU97112.1"/>
    <property type="molecule type" value="Genomic_DNA"/>
</dbReference>
<feature type="transmembrane region" description="Helical" evidence="6">
    <location>
        <begin position="152"/>
        <end position="170"/>
    </location>
</feature>
<dbReference type="OrthoDB" id="442680at2759"/>
<dbReference type="GO" id="GO:0016020">
    <property type="term" value="C:membrane"/>
    <property type="evidence" value="ECO:0007669"/>
    <property type="project" value="UniProtKB-SubCell"/>
</dbReference>
<accession>A0A1D1VAJ3</accession>
<dbReference type="InterPro" id="IPR001727">
    <property type="entry name" value="GDT1-like"/>
</dbReference>
<comment type="similarity">
    <text evidence="2 6">Belongs to the GDT1 family.</text>
</comment>
<evidence type="ECO:0000256" key="1">
    <source>
        <dbReference type="ARBA" id="ARBA00004141"/>
    </source>
</evidence>
<dbReference type="PANTHER" id="PTHR12608">
    <property type="entry name" value="TRANSMEMBRANE PROTEIN HTP-1 RELATED"/>
    <property type="match status" value="1"/>
</dbReference>
<evidence type="ECO:0000256" key="5">
    <source>
        <dbReference type="ARBA" id="ARBA00023136"/>
    </source>
</evidence>